<evidence type="ECO:0000313" key="3">
    <source>
        <dbReference type="Proteomes" id="UP000271162"/>
    </source>
</evidence>
<keyword evidence="3" id="KW-1185">Reference proteome</keyword>
<sequence>MKYGTISNIVETTSDELVMQVMRVCSPGFSALSVQFPKLTDDHSCSTTPVKERQPCAVGNKEGPEDRDAQEDQEVHEVLDDHDDQEV</sequence>
<dbReference type="WBParaSite" id="NBR_0001275401-mRNA-1">
    <property type="protein sequence ID" value="NBR_0001275401-mRNA-1"/>
    <property type="gene ID" value="NBR_0001275401"/>
</dbReference>
<evidence type="ECO:0000313" key="4">
    <source>
        <dbReference type="WBParaSite" id="NBR_0001275401-mRNA-1"/>
    </source>
</evidence>
<accession>A0A0N4Y905</accession>
<evidence type="ECO:0000256" key="1">
    <source>
        <dbReference type="SAM" id="MobiDB-lite"/>
    </source>
</evidence>
<feature type="compositionally biased region" description="Basic and acidic residues" evidence="1">
    <location>
        <begin position="40"/>
        <end position="54"/>
    </location>
</feature>
<reference evidence="2 3" key="2">
    <citation type="submission" date="2018-11" db="EMBL/GenBank/DDBJ databases">
        <authorList>
            <consortium name="Pathogen Informatics"/>
        </authorList>
    </citation>
    <scope>NUCLEOTIDE SEQUENCE [LARGE SCALE GENOMIC DNA]</scope>
</reference>
<evidence type="ECO:0000313" key="2">
    <source>
        <dbReference type="EMBL" id="VDL76344.1"/>
    </source>
</evidence>
<dbReference type="Proteomes" id="UP000271162">
    <property type="component" value="Unassembled WGS sequence"/>
</dbReference>
<gene>
    <name evidence="2" type="ORF">NBR_LOCUS12755</name>
</gene>
<dbReference type="AlphaFoldDB" id="A0A0N4Y905"/>
<reference evidence="4" key="1">
    <citation type="submission" date="2017-02" db="UniProtKB">
        <authorList>
            <consortium name="WormBaseParasite"/>
        </authorList>
    </citation>
    <scope>IDENTIFICATION</scope>
</reference>
<dbReference type="EMBL" id="UYSL01020849">
    <property type="protein sequence ID" value="VDL76344.1"/>
    <property type="molecule type" value="Genomic_DNA"/>
</dbReference>
<feature type="region of interest" description="Disordered" evidence="1">
    <location>
        <begin position="40"/>
        <end position="87"/>
    </location>
</feature>
<name>A0A0N4Y905_NIPBR</name>
<protein>
    <submittedName>
        <fullName evidence="4">THUMP domain-containing protein</fullName>
    </submittedName>
</protein>
<organism evidence="4">
    <name type="scientific">Nippostrongylus brasiliensis</name>
    <name type="common">Rat hookworm</name>
    <dbReference type="NCBI Taxonomy" id="27835"/>
    <lineage>
        <taxon>Eukaryota</taxon>
        <taxon>Metazoa</taxon>
        <taxon>Ecdysozoa</taxon>
        <taxon>Nematoda</taxon>
        <taxon>Chromadorea</taxon>
        <taxon>Rhabditida</taxon>
        <taxon>Rhabditina</taxon>
        <taxon>Rhabditomorpha</taxon>
        <taxon>Strongyloidea</taxon>
        <taxon>Heligmosomidae</taxon>
        <taxon>Nippostrongylus</taxon>
    </lineage>
</organism>
<proteinExistence type="predicted"/>